<proteinExistence type="predicted"/>
<dbReference type="Proteomes" id="UP000314294">
    <property type="component" value="Unassembled WGS sequence"/>
</dbReference>
<dbReference type="AlphaFoldDB" id="A0A4Z2G1G1"/>
<evidence type="ECO:0000313" key="2">
    <source>
        <dbReference type="EMBL" id="TNN46684.1"/>
    </source>
</evidence>
<dbReference type="EMBL" id="SRLO01000778">
    <property type="protein sequence ID" value="TNN46684.1"/>
    <property type="molecule type" value="Genomic_DNA"/>
</dbReference>
<feature type="compositionally biased region" description="Polar residues" evidence="1">
    <location>
        <begin position="30"/>
        <end position="40"/>
    </location>
</feature>
<gene>
    <name evidence="2" type="ORF">EYF80_043092</name>
</gene>
<name>A0A4Z2G1G1_9TELE</name>
<feature type="region of interest" description="Disordered" evidence="1">
    <location>
        <begin position="22"/>
        <end position="49"/>
    </location>
</feature>
<organism evidence="2 3">
    <name type="scientific">Liparis tanakae</name>
    <name type="common">Tanaka's snailfish</name>
    <dbReference type="NCBI Taxonomy" id="230148"/>
    <lineage>
        <taxon>Eukaryota</taxon>
        <taxon>Metazoa</taxon>
        <taxon>Chordata</taxon>
        <taxon>Craniata</taxon>
        <taxon>Vertebrata</taxon>
        <taxon>Euteleostomi</taxon>
        <taxon>Actinopterygii</taxon>
        <taxon>Neopterygii</taxon>
        <taxon>Teleostei</taxon>
        <taxon>Neoteleostei</taxon>
        <taxon>Acanthomorphata</taxon>
        <taxon>Eupercaria</taxon>
        <taxon>Perciformes</taxon>
        <taxon>Cottioidei</taxon>
        <taxon>Cottales</taxon>
        <taxon>Liparidae</taxon>
        <taxon>Liparis</taxon>
    </lineage>
</organism>
<keyword evidence="3" id="KW-1185">Reference proteome</keyword>
<reference evidence="2 3" key="1">
    <citation type="submission" date="2019-03" db="EMBL/GenBank/DDBJ databases">
        <title>First draft genome of Liparis tanakae, snailfish: a comprehensive survey of snailfish specific genes.</title>
        <authorList>
            <person name="Kim W."/>
            <person name="Song I."/>
            <person name="Jeong J.-H."/>
            <person name="Kim D."/>
            <person name="Kim S."/>
            <person name="Ryu S."/>
            <person name="Song J.Y."/>
            <person name="Lee S.K."/>
        </authorList>
    </citation>
    <scope>NUCLEOTIDE SEQUENCE [LARGE SCALE GENOMIC DNA]</scope>
    <source>
        <tissue evidence="2">Muscle</tissue>
    </source>
</reference>
<accession>A0A4Z2G1G1</accession>
<comment type="caution">
    <text evidence="2">The sequence shown here is derived from an EMBL/GenBank/DDBJ whole genome shotgun (WGS) entry which is preliminary data.</text>
</comment>
<evidence type="ECO:0000313" key="3">
    <source>
        <dbReference type="Proteomes" id="UP000314294"/>
    </source>
</evidence>
<sequence length="64" mass="6670">MRGCTDSGEYFCEINDISLHVGGEGGGGRSSLNPTGTGTQEPPRGRVPVRGAFTVHGHLDLNAM</sequence>
<protein>
    <submittedName>
        <fullName evidence="2">Uncharacterized protein</fullName>
    </submittedName>
</protein>
<evidence type="ECO:0000256" key="1">
    <source>
        <dbReference type="SAM" id="MobiDB-lite"/>
    </source>
</evidence>